<protein>
    <submittedName>
        <fullName evidence="2">Uncharacterized protein</fullName>
    </submittedName>
</protein>
<evidence type="ECO:0000256" key="1">
    <source>
        <dbReference type="SAM" id="MobiDB-lite"/>
    </source>
</evidence>
<feature type="region of interest" description="Disordered" evidence="1">
    <location>
        <begin position="70"/>
        <end position="91"/>
    </location>
</feature>
<feature type="region of interest" description="Disordered" evidence="1">
    <location>
        <begin position="1"/>
        <end position="55"/>
    </location>
</feature>
<evidence type="ECO:0000313" key="3">
    <source>
        <dbReference type="Proteomes" id="UP000600026"/>
    </source>
</evidence>
<dbReference type="Proteomes" id="UP000600026">
    <property type="component" value="Unassembled WGS sequence"/>
</dbReference>
<keyword evidence="3" id="KW-1185">Reference proteome</keyword>
<accession>A0A919H0I8</accession>
<comment type="caution">
    <text evidence="2">The sequence shown here is derived from an EMBL/GenBank/DDBJ whole genome shotgun (WGS) entry which is preliminary data.</text>
</comment>
<proteinExistence type="predicted"/>
<gene>
    <name evidence="2" type="ORF">Sxan_57570</name>
</gene>
<feature type="compositionally biased region" description="Low complexity" evidence="1">
    <location>
        <begin position="20"/>
        <end position="30"/>
    </location>
</feature>
<reference evidence="2" key="1">
    <citation type="submission" date="2020-09" db="EMBL/GenBank/DDBJ databases">
        <title>Whole genome shotgun sequence of Streptomyces xanthophaeus NBRC 12829.</title>
        <authorList>
            <person name="Komaki H."/>
            <person name="Tamura T."/>
        </authorList>
    </citation>
    <scope>NUCLEOTIDE SEQUENCE</scope>
    <source>
        <strain evidence="2">NBRC 12829</strain>
    </source>
</reference>
<dbReference type="AlphaFoldDB" id="A0A919H0I8"/>
<feature type="compositionally biased region" description="Pro residues" evidence="1">
    <location>
        <begin position="31"/>
        <end position="48"/>
    </location>
</feature>
<feature type="compositionally biased region" description="Basic and acidic residues" evidence="1">
    <location>
        <begin position="75"/>
        <end position="91"/>
    </location>
</feature>
<organism evidence="2 3">
    <name type="scientific">Streptomyces xanthophaeus</name>
    <dbReference type="NCBI Taxonomy" id="67385"/>
    <lineage>
        <taxon>Bacteria</taxon>
        <taxon>Bacillati</taxon>
        <taxon>Actinomycetota</taxon>
        <taxon>Actinomycetes</taxon>
        <taxon>Kitasatosporales</taxon>
        <taxon>Streptomycetaceae</taxon>
        <taxon>Streptomyces</taxon>
    </lineage>
</organism>
<evidence type="ECO:0000313" key="2">
    <source>
        <dbReference type="EMBL" id="GHI88393.1"/>
    </source>
</evidence>
<dbReference type="EMBL" id="BNEE01000006">
    <property type="protein sequence ID" value="GHI88393.1"/>
    <property type="molecule type" value="Genomic_DNA"/>
</dbReference>
<sequence length="91" mass="9387">MPGARHAGYLGEVEPHTEATLVPPLTSVPLPGQPPEPGEALPAAPPGPAHDTSTTDRGAFCLAVCSCGWKGPARRSRDLARRDATGHAAQE</sequence>
<name>A0A919H0I8_9ACTN</name>